<dbReference type="Pfam" id="PF05729">
    <property type="entry name" value="NACHT"/>
    <property type="match status" value="1"/>
</dbReference>
<name>A0ABU2S4X4_9ACTN</name>
<gene>
    <name evidence="4" type="ORF">RM779_15720</name>
</gene>
<protein>
    <submittedName>
        <fullName evidence="4">NACHT domain-containing protein</fullName>
    </submittedName>
</protein>
<dbReference type="EMBL" id="JAVREV010000007">
    <property type="protein sequence ID" value="MDT0444032.1"/>
    <property type="molecule type" value="Genomic_DNA"/>
</dbReference>
<dbReference type="Proteomes" id="UP001183615">
    <property type="component" value="Unassembled WGS sequence"/>
</dbReference>
<dbReference type="PROSITE" id="PS50837">
    <property type="entry name" value="NACHT"/>
    <property type="match status" value="1"/>
</dbReference>
<evidence type="ECO:0000313" key="4">
    <source>
        <dbReference type="EMBL" id="MDT0444032.1"/>
    </source>
</evidence>
<evidence type="ECO:0000259" key="3">
    <source>
        <dbReference type="PROSITE" id="PS50837"/>
    </source>
</evidence>
<comment type="caution">
    <text evidence="4">The sequence shown here is derived from an EMBL/GenBank/DDBJ whole genome shotgun (WGS) entry which is preliminary data.</text>
</comment>
<accession>A0ABU2S4X4</accession>
<dbReference type="InterPro" id="IPR027417">
    <property type="entry name" value="P-loop_NTPase"/>
</dbReference>
<dbReference type="PANTHER" id="PTHR46844">
    <property type="entry name" value="SLR5058 PROTEIN"/>
    <property type="match status" value="1"/>
</dbReference>
<keyword evidence="5" id="KW-1185">Reference proteome</keyword>
<dbReference type="SUPFAM" id="SSF52540">
    <property type="entry name" value="P-loop containing nucleoside triphosphate hydrolases"/>
    <property type="match status" value="1"/>
</dbReference>
<sequence length="1033" mass="113019">MVDPMYLGGRVAAAAVGPVVRKLFRGQPAGAGLVDKPVRLDALLAFRGEKRELSVRDVHRLAGEIVDRALRSMGPEAGELADHREFLRSALADRLLTLGALGMNDAHAVALGADGLARALAKAAGAGPAQDSEAAEFLDSLTRLACVHIIDFFTRRSTFIARTLVEQTRQNQEIADRLKALAERVPGQTATDTAFEDRYRRYVAGRHGQLTIFGLELDTQWPLDDAYLHLELTRTVEEREVPRPPERAERALDGLRRVLLRGVAGSGKTTLVQWLAVTAAERQFGAHLGHFVVRVPFVLPMRTLTRSGQQLPMPADFLSAVGCPHSPPAGWCERVLSDGRGLLLVDGLDEIPEERRPAAREWLRELMREFPLTALVVTSRPSAVGANWLDADGFTDFSLSPMNQQDVATFVHRWHRAAGAGEEAAGALLTAVRSRQDLALLATNPLMCAVMCALHRSSHGYLPRGRTALYEAALRMLLERRDRQRGVATGIALDAQTQTLLLQKIAYWLIRNGHSEIEQDDAEDVIEKSMPLMPHVAAAGTPQTVCRYLVERSGLLREPAEGLVDFVHRTFQDYLAAREAIEARDIPLIVRNAHRDQWEDVVRMAVAHGRPEERARLLKGLVKRGDDVKRHRIRLHLLAAACLEHAPELDPAVRELVTARTAALLPPRTRAEASALAKAGQVLVELLPGPEGLTDHEALAVIHALRELGSPAALTRLAAFCGHPNDRVELWLTTAWSHFDAAAYAETILPALRPSSTVLLNSAAQVPHLAASPRLYTAAIDDPRVLLDAGIADKCEVLSFADAVDFRLLRSFSQLRHLSVLSSAAGQDLTPLADLPVPSMLFTFPPGSVPGELGHFAHIGEVTVASQGPEHPSALFPPGTPMTGLVWWEDLRDFSGLREWPRLRDLTLRGLAPQLHAADWQALAACEVTGLRVSAPVAASLLAHGTALPHVTRLTLEGAPRDLDLVRLAEAVPHLEELTLDHITGQNLRPLQRLPRLRTLQLWEPHDVTGAADLPGVAVSAEPMSRYGYSERH</sequence>
<feature type="domain" description="NACHT" evidence="3">
    <location>
        <begin position="256"/>
        <end position="582"/>
    </location>
</feature>
<evidence type="ECO:0000256" key="2">
    <source>
        <dbReference type="ARBA" id="ARBA00022840"/>
    </source>
</evidence>
<dbReference type="Pfam" id="PF22733">
    <property type="entry name" value="NNH1"/>
    <property type="match status" value="1"/>
</dbReference>
<dbReference type="PANTHER" id="PTHR46844:SF1">
    <property type="entry name" value="SLR5058 PROTEIN"/>
    <property type="match status" value="1"/>
</dbReference>
<dbReference type="Gene3D" id="3.80.10.10">
    <property type="entry name" value="Ribonuclease Inhibitor"/>
    <property type="match status" value="1"/>
</dbReference>
<dbReference type="InterPro" id="IPR007111">
    <property type="entry name" value="NACHT_NTPase"/>
</dbReference>
<dbReference type="Gene3D" id="3.40.50.300">
    <property type="entry name" value="P-loop containing nucleotide triphosphate hydrolases"/>
    <property type="match status" value="1"/>
</dbReference>
<proteinExistence type="predicted"/>
<evidence type="ECO:0000313" key="5">
    <source>
        <dbReference type="Proteomes" id="UP001183615"/>
    </source>
</evidence>
<keyword evidence="2" id="KW-0067">ATP-binding</keyword>
<dbReference type="RefSeq" id="WP_311618318.1">
    <property type="nucleotide sequence ID" value="NZ_JAVREV010000007.1"/>
</dbReference>
<evidence type="ECO:0000256" key="1">
    <source>
        <dbReference type="ARBA" id="ARBA00022741"/>
    </source>
</evidence>
<dbReference type="InterPro" id="IPR054547">
    <property type="entry name" value="NNH1"/>
</dbReference>
<keyword evidence="1" id="KW-0547">Nucleotide-binding</keyword>
<dbReference type="InterPro" id="IPR032675">
    <property type="entry name" value="LRR_dom_sf"/>
</dbReference>
<organism evidence="4 5">
    <name type="scientific">Streptomyces johnsoniae</name>
    <dbReference type="NCBI Taxonomy" id="3075532"/>
    <lineage>
        <taxon>Bacteria</taxon>
        <taxon>Bacillati</taxon>
        <taxon>Actinomycetota</taxon>
        <taxon>Actinomycetes</taxon>
        <taxon>Kitasatosporales</taxon>
        <taxon>Streptomycetaceae</taxon>
        <taxon>Streptomyces</taxon>
    </lineage>
</organism>
<reference evidence="5" key="1">
    <citation type="submission" date="2023-07" db="EMBL/GenBank/DDBJ databases">
        <title>30 novel species of actinomycetes from the DSMZ collection.</title>
        <authorList>
            <person name="Nouioui I."/>
        </authorList>
    </citation>
    <scope>NUCLEOTIDE SEQUENCE [LARGE SCALE GENOMIC DNA]</scope>
    <source>
        <strain evidence="5">DSM 41886</strain>
    </source>
</reference>